<dbReference type="EMBL" id="KV448705">
    <property type="protein sequence ID" value="OAX33801.1"/>
    <property type="molecule type" value="Genomic_DNA"/>
</dbReference>
<dbReference type="AlphaFoldDB" id="A0A1B7MMJ9"/>
<accession>A0A1B7MMJ9</accession>
<sequence length="595" mass="64581">MYDNFWADTFRTFFDQWPERNCTDNSIPAEGDLTDSHLKGLKAAIQARKIKIKRWYRWQTNTARLMRSGGLSGAHKTLSRGVDVIGWAPQEVEVYSQVFYNERVKADADAAIKDGNIISRGKKLSKRRDVTRAKYAAEDASTKANIKEMHKQALIKWHERRELAKSGVIGDVDQDSKIRSLAGPSVNLGHILITFSDAYPTTLVVLSSLALLEDATQAQENFHLGETEMGEEFSAHHAGFADVQVAYANFIKEALVHNDALQALAEVDTAADRTYDADQYLDSNCGGDLEGDLDNFLECGGAGEEEQEDNIDAEDVGNIERLINGHYQFKDEGSIGKLAPVGPATASVAVLQVPEQPLTYVDLDPLPFDEFDFSSLDMDDINEMLATLPPFDPHTMTSSCTPSTDPDFGLLHHGVSNFSSSSFLPVTGVAFPPMLDYSYDNFYNDCALTGPLLPLFPDDTSALCISSPSHSTVTPTGVAPPCTGDSSSPPTVAFTSQNCGAGEASHYVASAFRTTGATGTDESPVPPASQTIGPQESSDAPRRTTRRHVPSMREQVLNAIGSSNARVCPGPPVAAGKENNKWKADTTATTRKSTK</sequence>
<protein>
    <submittedName>
        <fullName evidence="2">Uncharacterized protein</fullName>
    </submittedName>
</protein>
<dbReference type="OrthoDB" id="2693411at2759"/>
<reference evidence="2 3" key="1">
    <citation type="submission" date="2016-06" db="EMBL/GenBank/DDBJ databases">
        <title>Comparative genomics of the ectomycorrhizal sister species Rhizopogon vinicolor and Rhizopogon vesiculosus (Basidiomycota: Boletales) reveals a divergence of the mating type B locus.</title>
        <authorList>
            <consortium name="DOE Joint Genome Institute"/>
            <person name="Mujic A.B."/>
            <person name="Kuo A."/>
            <person name="Tritt A."/>
            <person name="Lipzen A."/>
            <person name="Chen C."/>
            <person name="Johnson J."/>
            <person name="Sharma A."/>
            <person name="Barry K."/>
            <person name="Grigoriev I.V."/>
            <person name="Spatafora J.W."/>
        </authorList>
    </citation>
    <scope>NUCLEOTIDE SEQUENCE [LARGE SCALE GENOMIC DNA]</scope>
    <source>
        <strain evidence="2 3">AM-OR11-026</strain>
    </source>
</reference>
<dbReference type="STRING" id="1314800.A0A1B7MMJ9"/>
<dbReference type="InParanoid" id="A0A1B7MMJ9"/>
<evidence type="ECO:0000256" key="1">
    <source>
        <dbReference type="SAM" id="MobiDB-lite"/>
    </source>
</evidence>
<evidence type="ECO:0000313" key="3">
    <source>
        <dbReference type="Proteomes" id="UP000092154"/>
    </source>
</evidence>
<name>A0A1B7MMJ9_9AGAM</name>
<feature type="compositionally biased region" description="Polar residues" evidence="1">
    <location>
        <begin position="586"/>
        <end position="595"/>
    </location>
</feature>
<proteinExistence type="predicted"/>
<feature type="region of interest" description="Disordered" evidence="1">
    <location>
        <begin position="516"/>
        <end position="595"/>
    </location>
</feature>
<dbReference type="Proteomes" id="UP000092154">
    <property type="component" value="Unassembled WGS sequence"/>
</dbReference>
<evidence type="ECO:0000313" key="2">
    <source>
        <dbReference type="EMBL" id="OAX33801.1"/>
    </source>
</evidence>
<keyword evidence="3" id="KW-1185">Reference proteome</keyword>
<gene>
    <name evidence="2" type="ORF">K503DRAFT_786239</name>
</gene>
<organism evidence="2 3">
    <name type="scientific">Rhizopogon vinicolor AM-OR11-026</name>
    <dbReference type="NCBI Taxonomy" id="1314800"/>
    <lineage>
        <taxon>Eukaryota</taxon>
        <taxon>Fungi</taxon>
        <taxon>Dikarya</taxon>
        <taxon>Basidiomycota</taxon>
        <taxon>Agaricomycotina</taxon>
        <taxon>Agaricomycetes</taxon>
        <taxon>Agaricomycetidae</taxon>
        <taxon>Boletales</taxon>
        <taxon>Suillineae</taxon>
        <taxon>Rhizopogonaceae</taxon>
        <taxon>Rhizopogon</taxon>
    </lineage>
</organism>
<feature type="compositionally biased region" description="Polar residues" evidence="1">
    <location>
        <begin position="528"/>
        <end position="538"/>
    </location>
</feature>